<keyword evidence="5" id="KW-0378">Hydrolase</keyword>
<evidence type="ECO:0000256" key="1">
    <source>
        <dbReference type="ARBA" id="ARBA00006620"/>
    </source>
</evidence>
<dbReference type="InterPro" id="IPR012933">
    <property type="entry name" value="HicA_mRNA_interferase"/>
</dbReference>
<dbReference type="Pfam" id="PF07927">
    <property type="entry name" value="HicA_toxin"/>
    <property type="match status" value="1"/>
</dbReference>
<evidence type="ECO:0000256" key="2">
    <source>
        <dbReference type="ARBA" id="ARBA00022649"/>
    </source>
</evidence>
<dbReference type="EMBL" id="PEZI01000002">
    <property type="protein sequence ID" value="PIS14936.1"/>
    <property type="molecule type" value="Genomic_DNA"/>
</dbReference>
<dbReference type="AlphaFoldDB" id="A0A2H0WQK5"/>
<dbReference type="Proteomes" id="UP000230775">
    <property type="component" value="Unassembled WGS sequence"/>
</dbReference>
<protein>
    <submittedName>
        <fullName evidence="8">Type II toxin-antitoxin system HicA family toxin</fullName>
    </submittedName>
</protein>
<evidence type="ECO:0000256" key="4">
    <source>
        <dbReference type="ARBA" id="ARBA00022759"/>
    </source>
</evidence>
<reference evidence="9" key="1">
    <citation type="submission" date="2017-09" db="EMBL/GenBank/DDBJ databases">
        <title>Depth-based differentiation of microbial function through sediment-hosted aquifers and enrichment of novel symbionts in the deep terrestrial subsurface.</title>
        <authorList>
            <person name="Probst A.J."/>
            <person name="Ladd B."/>
            <person name="Jarett J.K."/>
            <person name="Geller-Mcgrath D.E."/>
            <person name="Sieber C.M.K."/>
            <person name="Emerson J.B."/>
            <person name="Anantharaman K."/>
            <person name="Thomas B.C."/>
            <person name="Malmstrom R."/>
            <person name="Stieglmeier M."/>
            <person name="Klingl A."/>
            <person name="Woyke T."/>
            <person name="Ryan C.M."/>
            <person name="Banfield J.F."/>
        </authorList>
    </citation>
    <scope>NUCLEOTIDE SEQUENCE [LARGE SCALE GENOMIC DNA]</scope>
</reference>
<evidence type="ECO:0000313" key="9">
    <source>
        <dbReference type="Proteomes" id="UP000230775"/>
    </source>
</evidence>
<dbReference type="GO" id="GO:0016787">
    <property type="term" value="F:hydrolase activity"/>
    <property type="evidence" value="ECO:0007669"/>
    <property type="project" value="UniProtKB-KW"/>
</dbReference>
<sequence length="77" mass="9270">MPRLVPISRKKFEKFLAFIGCYFKRQKGDHLIYNRIDLKRPVVFTTDKEVPMFIIRNNLRTLGISINDYLEIIKRLK</sequence>
<name>A0A2H0WQK5_9BACT</name>
<evidence type="ECO:0000256" key="5">
    <source>
        <dbReference type="ARBA" id="ARBA00022801"/>
    </source>
</evidence>
<dbReference type="GO" id="GO:0003729">
    <property type="term" value="F:mRNA binding"/>
    <property type="evidence" value="ECO:0007669"/>
    <property type="project" value="InterPro"/>
</dbReference>
<evidence type="ECO:0000313" key="8">
    <source>
        <dbReference type="EMBL" id="PIS14936.1"/>
    </source>
</evidence>
<dbReference type="GO" id="GO:0004519">
    <property type="term" value="F:endonuclease activity"/>
    <property type="evidence" value="ECO:0007669"/>
    <property type="project" value="UniProtKB-KW"/>
</dbReference>
<evidence type="ECO:0000256" key="3">
    <source>
        <dbReference type="ARBA" id="ARBA00022722"/>
    </source>
</evidence>
<evidence type="ECO:0000256" key="7">
    <source>
        <dbReference type="ARBA" id="ARBA00023016"/>
    </source>
</evidence>
<dbReference type="SUPFAM" id="SSF54786">
    <property type="entry name" value="YcfA/nrd intein domain"/>
    <property type="match status" value="1"/>
</dbReference>
<evidence type="ECO:0000256" key="6">
    <source>
        <dbReference type="ARBA" id="ARBA00022884"/>
    </source>
</evidence>
<comment type="similarity">
    <text evidence="1">Belongs to the HicA mRNA interferase family.</text>
</comment>
<accession>A0A2H0WQK5</accession>
<proteinExistence type="inferred from homology"/>
<keyword evidence="2" id="KW-1277">Toxin-antitoxin system</keyword>
<gene>
    <name evidence="8" type="ORF">COT64_00045</name>
</gene>
<keyword evidence="6" id="KW-0694">RNA-binding</keyword>
<dbReference type="Gene3D" id="3.30.920.30">
    <property type="entry name" value="Hypothetical protein"/>
    <property type="match status" value="1"/>
</dbReference>
<organism evidence="8 9">
    <name type="scientific">Candidatus Shapirobacteria bacterium CG09_land_8_20_14_0_10_39_12</name>
    <dbReference type="NCBI Taxonomy" id="1974885"/>
    <lineage>
        <taxon>Bacteria</taxon>
        <taxon>Candidatus Shapironibacteriota</taxon>
    </lineage>
</organism>
<keyword evidence="7" id="KW-0346">Stress response</keyword>
<comment type="caution">
    <text evidence="8">The sequence shown here is derived from an EMBL/GenBank/DDBJ whole genome shotgun (WGS) entry which is preliminary data.</text>
</comment>
<keyword evidence="4" id="KW-0255">Endonuclease</keyword>
<dbReference type="InterPro" id="IPR038570">
    <property type="entry name" value="HicA_sf"/>
</dbReference>
<keyword evidence="3" id="KW-0540">Nuclease</keyword>